<accession>W7TNV1</accession>
<name>W7TNV1_9STRA</name>
<keyword evidence="2" id="KW-1185">Reference proteome</keyword>
<sequence>MFSPSFKSRSCSRPYAIVKALPARLSQAMKIIYSMAALLLAAAPARAGLSLSVRLPEIKCSLATHMHELSFLIVSGASVKRTDVHHLLSVIKPASMLSTVVCFNLPVTLQVTATDTTVKDLSTLNLEGAVETLLADDVVVGGTYNYNAAVAKPEEVYIKKAFDVKLGDLALDARYRLPTQVAALTATLRRNADYIRAAFNTDSVVERVEGSKRFSLPGERQLALTPAWDQSTRAFELTVAQDIQAGKTNAVLELSQADKDGKLTLNHQVDDANTISPTLSLKRGYLTYQWTHLLGDGAKLQTTLDPFTDLDVTWSDPGKGGEWVTRANIPLKEPRTATLSFKRKFTFQ</sequence>
<reference evidence="1 2" key="1">
    <citation type="journal article" date="2014" name="Mol. Plant">
        <title>Chromosome Scale Genome Assembly and Transcriptome Profiling of Nannochloropsis gaditana in Nitrogen Depletion.</title>
        <authorList>
            <person name="Corteggiani Carpinelli E."/>
            <person name="Telatin A."/>
            <person name="Vitulo N."/>
            <person name="Forcato C."/>
            <person name="D'Angelo M."/>
            <person name="Schiavon R."/>
            <person name="Vezzi A."/>
            <person name="Giacometti G.M."/>
            <person name="Morosinotto T."/>
            <person name="Valle G."/>
        </authorList>
    </citation>
    <scope>NUCLEOTIDE SEQUENCE [LARGE SCALE GENOMIC DNA]</scope>
    <source>
        <strain evidence="1 2">B-31</strain>
    </source>
</reference>
<comment type="caution">
    <text evidence="1">The sequence shown here is derived from an EMBL/GenBank/DDBJ whole genome shotgun (WGS) entry which is preliminary data.</text>
</comment>
<evidence type="ECO:0000313" key="1">
    <source>
        <dbReference type="EMBL" id="EWM22071.1"/>
    </source>
</evidence>
<dbReference type="OrthoDB" id="10305642at2759"/>
<dbReference type="EMBL" id="AZIL01002281">
    <property type="protein sequence ID" value="EWM22071.1"/>
    <property type="molecule type" value="Genomic_DNA"/>
</dbReference>
<protein>
    <submittedName>
        <fullName evidence="1">Uncharacterized protein</fullName>
    </submittedName>
</protein>
<organism evidence="1 2">
    <name type="scientific">Nannochloropsis gaditana</name>
    <dbReference type="NCBI Taxonomy" id="72520"/>
    <lineage>
        <taxon>Eukaryota</taxon>
        <taxon>Sar</taxon>
        <taxon>Stramenopiles</taxon>
        <taxon>Ochrophyta</taxon>
        <taxon>Eustigmatophyceae</taxon>
        <taxon>Eustigmatales</taxon>
        <taxon>Monodopsidaceae</taxon>
        <taxon>Nannochloropsis</taxon>
    </lineage>
</organism>
<dbReference type="AlphaFoldDB" id="W7TNV1"/>
<evidence type="ECO:0000313" key="2">
    <source>
        <dbReference type="Proteomes" id="UP000019335"/>
    </source>
</evidence>
<dbReference type="Proteomes" id="UP000019335">
    <property type="component" value="Unassembled WGS sequence"/>
</dbReference>
<gene>
    <name evidence="1" type="ORF">Naga_100244g5</name>
</gene>
<proteinExistence type="predicted"/>